<organism evidence="4 5">
    <name type="scientific">Actinokineospora auranticolor</name>
    <dbReference type="NCBI Taxonomy" id="155976"/>
    <lineage>
        <taxon>Bacteria</taxon>
        <taxon>Bacillati</taxon>
        <taxon>Actinomycetota</taxon>
        <taxon>Actinomycetes</taxon>
        <taxon>Pseudonocardiales</taxon>
        <taxon>Pseudonocardiaceae</taxon>
        <taxon>Actinokineospora</taxon>
    </lineage>
</organism>
<dbReference type="AlphaFoldDB" id="A0A2S6GDH2"/>
<dbReference type="Gene3D" id="3.40.50.300">
    <property type="entry name" value="P-loop containing nucleotide triphosphate hydrolases"/>
    <property type="match status" value="1"/>
</dbReference>
<dbReference type="RefSeq" id="WP_245931728.1">
    <property type="nucleotide sequence ID" value="NZ_CP154825.1"/>
</dbReference>
<dbReference type="PANTHER" id="PTHR16305">
    <property type="entry name" value="TESTICULAR SOLUBLE ADENYLYL CYCLASE"/>
    <property type="match status" value="1"/>
</dbReference>
<dbReference type="Pfam" id="PF00196">
    <property type="entry name" value="GerE"/>
    <property type="match status" value="1"/>
</dbReference>
<dbReference type="CDD" id="cd06170">
    <property type="entry name" value="LuxR_C_like"/>
    <property type="match status" value="1"/>
</dbReference>
<evidence type="ECO:0000259" key="3">
    <source>
        <dbReference type="PROSITE" id="PS50043"/>
    </source>
</evidence>
<dbReference type="InterPro" id="IPR016032">
    <property type="entry name" value="Sig_transdc_resp-reg_C-effctor"/>
</dbReference>
<dbReference type="InterPro" id="IPR041664">
    <property type="entry name" value="AAA_16"/>
</dbReference>
<dbReference type="SMART" id="SM00421">
    <property type="entry name" value="HTH_LUXR"/>
    <property type="match status" value="1"/>
</dbReference>
<comment type="caution">
    <text evidence="4">The sequence shown here is derived from an EMBL/GenBank/DDBJ whole genome shotgun (WGS) entry which is preliminary data.</text>
</comment>
<dbReference type="SUPFAM" id="SSF52540">
    <property type="entry name" value="P-loop containing nucleoside triphosphate hydrolases"/>
    <property type="match status" value="1"/>
</dbReference>
<dbReference type="Pfam" id="PF13191">
    <property type="entry name" value="AAA_16"/>
    <property type="match status" value="1"/>
</dbReference>
<dbReference type="PRINTS" id="PR00038">
    <property type="entry name" value="HTHLUXR"/>
</dbReference>
<dbReference type="Gene3D" id="1.10.10.10">
    <property type="entry name" value="Winged helix-like DNA-binding domain superfamily/Winged helix DNA-binding domain"/>
    <property type="match status" value="1"/>
</dbReference>
<dbReference type="GO" id="GO:0005737">
    <property type="term" value="C:cytoplasm"/>
    <property type="evidence" value="ECO:0007669"/>
    <property type="project" value="TreeGrafter"/>
</dbReference>
<feature type="domain" description="HTH luxR-type" evidence="3">
    <location>
        <begin position="828"/>
        <end position="893"/>
    </location>
</feature>
<evidence type="ECO:0000256" key="1">
    <source>
        <dbReference type="ARBA" id="ARBA00022741"/>
    </source>
</evidence>
<dbReference type="SUPFAM" id="SSF46894">
    <property type="entry name" value="C-terminal effector domain of the bipartite response regulators"/>
    <property type="match status" value="1"/>
</dbReference>
<evidence type="ECO:0000313" key="4">
    <source>
        <dbReference type="EMBL" id="PPK63161.1"/>
    </source>
</evidence>
<evidence type="ECO:0000256" key="2">
    <source>
        <dbReference type="ARBA" id="ARBA00022840"/>
    </source>
</evidence>
<name>A0A2S6GDH2_9PSEU</name>
<proteinExistence type="predicted"/>
<protein>
    <submittedName>
        <fullName evidence="4">Regulatory LuxR family protein</fullName>
    </submittedName>
</protein>
<gene>
    <name evidence="4" type="ORF">CLV40_13130</name>
</gene>
<dbReference type="PROSITE" id="PS50043">
    <property type="entry name" value="HTH_LUXR_2"/>
    <property type="match status" value="1"/>
</dbReference>
<dbReference type="GO" id="GO:0004016">
    <property type="term" value="F:adenylate cyclase activity"/>
    <property type="evidence" value="ECO:0007669"/>
    <property type="project" value="TreeGrafter"/>
</dbReference>
<dbReference type="InterPro" id="IPR000792">
    <property type="entry name" value="Tscrpt_reg_LuxR_C"/>
</dbReference>
<dbReference type="GO" id="GO:0006355">
    <property type="term" value="P:regulation of DNA-templated transcription"/>
    <property type="evidence" value="ECO:0007669"/>
    <property type="project" value="InterPro"/>
</dbReference>
<reference evidence="4 5" key="1">
    <citation type="submission" date="2018-02" db="EMBL/GenBank/DDBJ databases">
        <title>Genomic Encyclopedia of Archaeal and Bacterial Type Strains, Phase II (KMG-II): from individual species to whole genera.</title>
        <authorList>
            <person name="Goeker M."/>
        </authorList>
    </citation>
    <scope>NUCLEOTIDE SEQUENCE [LARGE SCALE GENOMIC DNA]</scope>
    <source>
        <strain evidence="4 5">YU 961-1</strain>
    </source>
</reference>
<accession>A0A2S6GDH2</accession>
<dbReference type="InterPro" id="IPR027417">
    <property type="entry name" value="P-loop_NTPase"/>
</dbReference>
<dbReference type="Proteomes" id="UP000239203">
    <property type="component" value="Unassembled WGS sequence"/>
</dbReference>
<sequence length="893" mass="95303">MAELLGRRDECAALDRLLHGRGQVLVLRGEAGIGKTALLDHLAARATGHRVVRASGVESERELVYSGLHQLCVPFLDRVPGLPDPQRDALGTAFGLSAGDRPNRFLIGLAVLTLLAEVAEDEPLVCLVDDAQWLDRMSAQVLAFVARRLLAERVVLVFATREPAPELADLPELVVGGLRPDDARLLLDTVVKGPVDPRVRDRVVAEAHGNPLAIVELPRTWTDAELVDGFTGPAGLAGRLERAFARQVEALPEDTRRLLLVAAAEPLGDATLLWAAASLLGLGADPATAAEETGLIEFGRRVRFRHPLVRSAVYRSATTSDRHTAHRVLADVTDPATDPDRRAWHRALATATPDEDVAAELERSADRARARGGLVASAACLEQAALLTPAAGDRARRELAAARSKRDAGLLDAALDLLDAVAAGPPDSLRAAEVAHLRGQIAFDRRRGTDAAGLLLAAARSLAPLDADRAREARLAAVSATIWTDTPAEVGTPLPARVPPRAVDLMLDALETRLTKGFPAAAAPLSEALTAVLVLDAAVDELWLLGNRAGGVIAAELGDFAAAHTLAARQVERARETGALVQLQFALNFLADAEIRAGDLVAARAAVEEDRSISDVTRNPPVGYAALLLAAHQGEDAAAAIAAAAREAAARGQGRLVAYTDYALAVLHNGLGRHDDARDAAARVVERDRVGYRMPAAAEVAEAASRTGDERLLAAAVDLAAERARLTPTDWVLGIDARVRALAATGAEADRLHRESIAHLARGPLRVDLARGRLLHGEWLRREGRRVEAREQLRTAHADLVAMGLAGFADRARRELLATGETVRKRAAAPVDEELTAQESQIARLAREGLSNPEIGTRLFISPRTVEWHLHKVFAKLGITSRRQLRDTALVSP</sequence>
<keyword evidence="2" id="KW-0067">ATP-binding</keyword>
<keyword evidence="1" id="KW-0547">Nucleotide-binding</keyword>
<dbReference type="InterPro" id="IPR036388">
    <property type="entry name" value="WH-like_DNA-bd_sf"/>
</dbReference>
<keyword evidence="5" id="KW-1185">Reference proteome</keyword>
<dbReference type="GO" id="GO:0005524">
    <property type="term" value="F:ATP binding"/>
    <property type="evidence" value="ECO:0007669"/>
    <property type="project" value="UniProtKB-KW"/>
</dbReference>
<dbReference type="PANTHER" id="PTHR16305:SF35">
    <property type="entry name" value="TRANSCRIPTIONAL ACTIVATOR DOMAIN"/>
    <property type="match status" value="1"/>
</dbReference>
<dbReference type="GO" id="GO:0003677">
    <property type="term" value="F:DNA binding"/>
    <property type="evidence" value="ECO:0007669"/>
    <property type="project" value="InterPro"/>
</dbReference>
<dbReference type="EMBL" id="PTIX01000031">
    <property type="protein sequence ID" value="PPK63161.1"/>
    <property type="molecule type" value="Genomic_DNA"/>
</dbReference>
<evidence type="ECO:0000313" key="5">
    <source>
        <dbReference type="Proteomes" id="UP000239203"/>
    </source>
</evidence>